<dbReference type="RefSeq" id="WP_138152425.1">
    <property type="nucleotide sequence ID" value="NZ_VANU01000003.1"/>
</dbReference>
<evidence type="ECO:0000313" key="1">
    <source>
        <dbReference type="EMBL" id="TLP38430.1"/>
    </source>
</evidence>
<reference evidence="1 2" key="1">
    <citation type="submission" date="2019-05" db="EMBL/GenBank/DDBJ databases">
        <title>Arcobacter sp. nov., isolated from sea sediment.</title>
        <authorList>
            <person name="Kim W."/>
        </authorList>
    </citation>
    <scope>NUCLEOTIDE SEQUENCE [LARGE SCALE GENOMIC DNA]</scope>
    <source>
        <strain evidence="1 2">CAU 1517</strain>
    </source>
</reference>
<accession>A0A5R8Y171</accession>
<comment type="caution">
    <text evidence="1">The sequence shown here is derived from an EMBL/GenBank/DDBJ whole genome shotgun (WGS) entry which is preliminary data.</text>
</comment>
<organism evidence="1 2">
    <name type="scientific">Arcobacter arenosus</name>
    <dbReference type="NCBI Taxonomy" id="2576037"/>
    <lineage>
        <taxon>Bacteria</taxon>
        <taxon>Pseudomonadati</taxon>
        <taxon>Campylobacterota</taxon>
        <taxon>Epsilonproteobacteria</taxon>
        <taxon>Campylobacterales</taxon>
        <taxon>Arcobacteraceae</taxon>
        <taxon>Arcobacter</taxon>
    </lineage>
</organism>
<name>A0A5R8Y171_9BACT</name>
<keyword evidence="2" id="KW-1185">Reference proteome</keyword>
<sequence length="79" mass="9271">MKTNDFFEIVSDSLLDAYKINKKIEKDKLLIKDIELEISFSPDSELKNISLAKLENKFMDKYKETSYFNICIKASAKRK</sequence>
<dbReference type="AlphaFoldDB" id="A0A5R8Y171"/>
<evidence type="ECO:0000313" key="2">
    <source>
        <dbReference type="Proteomes" id="UP000308901"/>
    </source>
</evidence>
<protein>
    <submittedName>
        <fullName evidence="1">Uncharacterized protein</fullName>
    </submittedName>
</protein>
<dbReference type="EMBL" id="VANU01000003">
    <property type="protein sequence ID" value="TLP38430.1"/>
    <property type="molecule type" value="Genomic_DNA"/>
</dbReference>
<dbReference type="Proteomes" id="UP000308901">
    <property type="component" value="Unassembled WGS sequence"/>
</dbReference>
<proteinExistence type="predicted"/>
<gene>
    <name evidence="1" type="ORF">FDK22_08140</name>
</gene>